<evidence type="ECO:0000256" key="8">
    <source>
        <dbReference type="ARBA" id="ARBA00022989"/>
    </source>
</evidence>
<evidence type="ECO:0000256" key="1">
    <source>
        <dbReference type="ARBA" id="ARBA00004651"/>
    </source>
</evidence>
<organism evidence="11 12">
    <name type="scientific">Morus notabilis</name>
    <dbReference type="NCBI Taxonomy" id="981085"/>
    <lineage>
        <taxon>Eukaryota</taxon>
        <taxon>Viridiplantae</taxon>
        <taxon>Streptophyta</taxon>
        <taxon>Embryophyta</taxon>
        <taxon>Tracheophyta</taxon>
        <taxon>Spermatophyta</taxon>
        <taxon>Magnoliopsida</taxon>
        <taxon>eudicotyledons</taxon>
        <taxon>Gunneridae</taxon>
        <taxon>Pentapetalae</taxon>
        <taxon>rosids</taxon>
        <taxon>fabids</taxon>
        <taxon>Rosales</taxon>
        <taxon>Moraceae</taxon>
        <taxon>Moreae</taxon>
        <taxon>Morus</taxon>
    </lineage>
</organism>
<accession>W9SLX1</accession>
<feature type="transmembrane region" description="Helical" evidence="10">
    <location>
        <begin position="35"/>
        <end position="52"/>
    </location>
</feature>
<dbReference type="Gene3D" id="1.20.1280.290">
    <property type="match status" value="2"/>
</dbReference>
<evidence type="ECO:0000256" key="6">
    <source>
        <dbReference type="ARBA" id="ARBA00022692"/>
    </source>
</evidence>
<feature type="transmembrane region" description="Helical" evidence="10">
    <location>
        <begin position="153"/>
        <end position="175"/>
    </location>
</feature>
<feature type="transmembrane region" description="Helical" evidence="10">
    <location>
        <begin position="181"/>
        <end position="202"/>
    </location>
</feature>
<dbReference type="eggNOG" id="KOG1623">
    <property type="taxonomic scope" value="Eukaryota"/>
</dbReference>
<dbReference type="FunFam" id="1.20.1280.290:FF:000001">
    <property type="entry name" value="Bidirectional sugar transporter SWEET"/>
    <property type="match status" value="1"/>
</dbReference>
<dbReference type="InterPro" id="IPR004316">
    <property type="entry name" value="SWEET_rpt"/>
</dbReference>
<keyword evidence="4" id="KW-1003">Cell membrane</keyword>
<dbReference type="Pfam" id="PF03083">
    <property type="entry name" value="MtN3_slv"/>
    <property type="match status" value="2"/>
</dbReference>
<dbReference type="AlphaFoldDB" id="W9SLX1"/>
<evidence type="ECO:0000256" key="4">
    <source>
        <dbReference type="ARBA" id="ARBA00022475"/>
    </source>
</evidence>
<keyword evidence="8 10" id="KW-1133">Transmembrane helix</keyword>
<dbReference type="KEGG" id="mnt:21403367"/>
<keyword evidence="6 10" id="KW-0812">Transmembrane</keyword>
<comment type="function">
    <text evidence="10">Mediates both low-affinity uptake and efflux of sugar across the membrane.</text>
</comment>
<evidence type="ECO:0000313" key="11">
    <source>
        <dbReference type="EMBL" id="EXC34700.1"/>
    </source>
</evidence>
<evidence type="ECO:0000256" key="2">
    <source>
        <dbReference type="ARBA" id="ARBA00007809"/>
    </source>
</evidence>
<proteinExistence type="inferred from homology"/>
<evidence type="ECO:0000256" key="10">
    <source>
        <dbReference type="RuleBase" id="RU910715"/>
    </source>
</evidence>
<comment type="subcellular location">
    <subcellularLocation>
        <location evidence="1 10">Cell membrane</location>
        <topology evidence="1 10">Multi-pass membrane protein</topology>
    </subcellularLocation>
</comment>
<dbReference type="PANTHER" id="PTHR10791">
    <property type="entry name" value="RAG1-ACTIVATING PROTEIN 1"/>
    <property type="match status" value="1"/>
</dbReference>
<dbReference type="GO" id="GO:0005886">
    <property type="term" value="C:plasma membrane"/>
    <property type="evidence" value="ECO:0007669"/>
    <property type="project" value="UniProtKB-SubCell"/>
</dbReference>
<name>W9SLX1_9ROSA</name>
<feature type="transmembrane region" description="Helical" evidence="10">
    <location>
        <begin position="94"/>
        <end position="116"/>
    </location>
</feature>
<dbReference type="GO" id="GO:0051119">
    <property type="term" value="F:sugar transmembrane transporter activity"/>
    <property type="evidence" value="ECO:0007669"/>
    <property type="project" value="InterPro"/>
</dbReference>
<keyword evidence="5 10" id="KW-0762">Sugar transport</keyword>
<evidence type="ECO:0000256" key="7">
    <source>
        <dbReference type="ARBA" id="ARBA00022737"/>
    </source>
</evidence>
<keyword evidence="9 10" id="KW-0472">Membrane</keyword>
<evidence type="ECO:0000256" key="3">
    <source>
        <dbReference type="ARBA" id="ARBA00022448"/>
    </source>
</evidence>
<feature type="transmembrane region" description="Helical" evidence="10">
    <location>
        <begin position="6"/>
        <end position="23"/>
    </location>
</feature>
<feature type="transmembrane region" description="Helical" evidence="10">
    <location>
        <begin position="122"/>
        <end position="146"/>
    </location>
</feature>
<feature type="transmembrane region" description="Helical" evidence="10">
    <location>
        <begin position="58"/>
        <end position="82"/>
    </location>
</feature>
<gene>
    <name evidence="11" type="ORF">L484_020472</name>
</gene>
<evidence type="ECO:0000256" key="5">
    <source>
        <dbReference type="ARBA" id="ARBA00022597"/>
    </source>
</evidence>
<sequence length="254" mass="28227">MVLGNIVSFLVYLAPLPTFYRIFRKKSTEGFQAIPYSVALFSAMLTLYYGILKGLPNGVMIITINSIGCAIESIYLIVFLIYAPGKVRIYTIKLLVLFNMGAYGLILLSTSFVGKISQRVTVVGWICAVFSVCVFAAPLSIIRLVIKTRSVEYMPFALSFCLTLCAVMWFFYGLLVNDFFIASPNILGFLFGIAQMILYLVFKNSKKEVLPEFKLQEMPPNVAAQANAVQEATVINGNNIPSSERNNNDVTMIV</sequence>
<dbReference type="EMBL" id="KE346351">
    <property type="protein sequence ID" value="EXC34700.1"/>
    <property type="molecule type" value="Genomic_DNA"/>
</dbReference>
<dbReference type="FunFam" id="1.20.1280.290:FF:000003">
    <property type="entry name" value="Bidirectional sugar transporter SWEET"/>
    <property type="match status" value="1"/>
</dbReference>
<evidence type="ECO:0000256" key="9">
    <source>
        <dbReference type="ARBA" id="ARBA00023136"/>
    </source>
</evidence>
<evidence type="ECO:0000313" key="12">
    <source>
        <dbReference type="Proteomes" id="UP000030645"/>
    </source>
</evidence>
<comment type="similarity">
    <text evidence="2 10">Belongs to the SWEET sugar transporter family.</text>
</comment>
<keyword evidence="3 10" id="KW-0813">Transport</keyword>
<dbReference type="OrthoDB" id="409725at2759"/>
<dbReference type="Proteomes" id="UP000030645">
    <property type="component" value="Unassembled WGS sequence"/>
</dbReference>
<dbReference type="STRING" id="981085.W9SLX1"/>
<dbReference type="PANTHER" id="PTHR10791:SF157">
    <property type="entry name" value="BIDIRECTIONAL SUGAR TRANSPORTER SWEET"/>
    <property type="match status" value="1"/>
</dbReference>
<dbReference type="GO" id="GO:0008515">
    <property type="term" value="F:sucrose transmembrane transporter activity"/>
    <property type="evidence" value="ECO:0007669"/>
    <property type="project" value="UniProtKB-ARBA"/>
</dbReference>
<protein>
    <recommendedName>
        <fullName evidence="10">Bidirectional sugar transporter SWEET</fullName>
    </recommendedName>
</protein>
<keyword evidence="12" id="KW-1185">Reference proteome</keyword>
<reference evidence="12" key="1">
    <citation type="submission" date="2013-01" db="EMBL/GenBank/DDBJ databases">
        <title>Draft Genome Sequence of a Mulberry Tree, Morus notabilis C.K. Schneid.</title>
        <authorList>
            <person name="He N."/>
            <person name="Zhao S."/>
        </authorList>
    </citation>
    <scope>NUCLEOTIDE SEQUENCE</scope>
</reference>
<dbReference type="InterPro" id="IPR047664">
    <property type="entry name" value="SWEET"/>
</dbReference>
<keyword evidence="7" id="KW-0677">Repeat</keyword>